<evidence type="ECO:0000313" key="1">
    <source>
        <dbReference type="EMBL" id="CRY97394.1"/>
    </source>
</evidence>
<reference evidence="1" key="2">
    <citation type="submission" date="2015-07" db="EMBL/GenBank/DDBJ databases">
        <title>Plasmids, circular viruses and viroids from rat gut.</title>
        <authorList>
            <person name="Jorgensen T.J."/>
            <person name="Hansen M.A."/>
            <person name="Xu Z."/>
            <person name="Tabak M.A."/>
            <person name="Sorensen S.J."/>
            <person name="Hansen L.H."/>
        </authorList>
    </citation>
    <scope>NUCLEOTIDE SEQUENCE</scope>
    <source>
        <strain evidence="1">RGFK1525</strain>
    </source>
</reference>
<reference evidence="1" key="1">
    <citation type="submission" date="2015-06" db="EMBL/GenBank/DDBJ databases">
        <authorList>
            <person name="Joergensen T."/>
        </authorList>
    </citation>
    <scope>NUCLEOTIDE SEQUENCE</scope>
    <source>
        <strain evidence="1">RGFK1525</strain>
    </source>
</reference>
<accession>A0A0H5Q7M5</accession>
<dbReference type="AlphaFoldDB" id="A0A0H5Q7M5"/>
<name>A0A0H5Q7M5_9ZZZZ</name>
<proteinExistence type="predicted"/>
<sequence length="188" mass="19573">MGTINRIRAQITGVSASTAYLNFYTLAGGDTAQDSTDLFAAALDALDGTIRSPGRIQFDSTVTIIESTTGQPVDVVPVSAPAATTCSGTGDALPRQTQMLVNLRTATYANGRQIQGHFNVPGLTETSSSSGVGPIIAGGVSTFEGMLQDIADSEAVSWCVYSKTTGLVPQIVSSTVNPVWSTLRGRLR</sequence>
<dbReference type="EMBL" id="LN854060">
    <property type="protein sequence ID" value="CRY97394.1"/>
    <property type="molecule type" value="Genomic_DNA"/>
</dbReference>
<protein>
    <submittedName>
        <fullName evidence="1">Uncharacterized protein</fullName>
    </submittedName>
</protein>
<organism evidence="1">
    <name type="scientific">uncultured prokaryote</name>
    <dbReference type="NCBI Taxonomy" id="198431"/>
    <lineage>
        <taxon>unclassified sequences</taxon>
        <taxon>environmental samples</taxon>
    </lineage>
</organism>